<accession>A0A1R0KKF5</accession>
<keyword evidence="2" id="KW-1185">Reference proteome</keyword>
<dbReference type="AlphaFoldDB" id="A0A1R0KKF5"/>
<sequence length="326" mass="35601">MSLTEAFDEYQKTVDADPTQVKEARDRRDTFKVALGAEADVVEVWGSGSLRRSTHTGPLIHDVDLVVVFDRDDHPGWGEPGNNTAADSLDVLHDKITKLLGNSGTVEKLVRRADPRRHAVKCFIDLPGAPEGFTVDAMPALDDNGALLIPEKTDGDTSLWVPSNPQYLVREIAQRSADWDYFLRLVRVVKKWRKRAEVEGKVKSLVMEVLALHHLPVDTRPNALRRFFTAAATAVGNGPVTDPADVCGEIQPDLDRVGLRESLLDAADLADQACDAAANGYTDDAKKLWRDVFGSDFPAPKGKATTGPVLIVPAVTKRPIKDAPQG</sequence>
<dbReference type="RefSeq" id="WP_076164989.1">
    <property type="nucleotide sequence ID" value="NZ_JBEZVB010000052.1"/>
</dbReference>
<evidence type="ECO:0000313" key="1">
    <source>
        <dbReference type="EMBL" id="OLZ46573.1"/>
    </source>
</evidence>
<dbReference type="STRING" id="76021.BS329_30605"/>
<evidence type="ECO:0008006" key="3">
    <source>
        <dbReference type="Google" id="ProtNLM"/>
    </source>
</evidence>
<dbReference type="InterPro" id="IPR043519">
    <property type="entry name" value="NT_sf"/>
</dbReference>
<dbReference type="Proteomes" id="UP000187486">
    <property type="component" value="Unassembled WGS sequence"/>
</dbReference>
<proteinExistence type="predicted"/>
<evidence type="ECO:0000313" key="2">
    <source>
        <dbReference type="Proteomes" id="UP000187486"/>
    </source>
</evidence>
<name>A0A1R0KKF5_9PSEU</name>
<reference evidence="1 2" key="1">
    <citation type="submission" date="2016-01" db="EMBL/GenBank/DDBJ databases">
        <title>Amycolatopsis coloradensis genome sequencing and assembly.</title>
        <authorList>
            <person name="Mayilraj S."/>
        </authorList>
    </citation>
    <scope>NUCLEOTIDE SEQUENCE [LARGE SCALE GENOMIC DNA]</scope>
    <source>
        <strain evidence="1 2">DSM 44225</strain>
    </source>
</reference>
<dbReference type="OrthoDB" id="2082416at2"/>
<organism evidence="1 2">
    <name type="scientific">Amycolatopsis coloradensis</name>
    <dbReference type="NCBI Taxonomy" id="76021"/>
    <lineage>
        <taxon>Bacteria</taxon>
        <taxon>Bacillati</taxon>
        <taxon>Actinomycetota</taxon>
        <taxon>Actinomycetes</taxon>
        <taxon>Pseudonocardiales</taxon>
        <taxon>Pseudonocardiaceae</taxon>
        <taxon>Amycolatopsis</taxon>
    </lineage>
</organism>
<protein>
    <recommendedName>
        <fullName evidence="3">Nucleotidyltransferase</fullName>
    </recommendedName>
</protein>
<dbReference type="EMBL" id="MQUQ01000017">
    <property type="protein sequence ID" value="OLZ46573.1"/>
    <property type="molecule type" value="Genomic_DNA"/>
</dbReference>
<dbReference type="SUPFAM" id="SSF81301">
    <property type="entry name" value="Nucleotidyltransferase"/>
    <property type="match status" value="1"/>
</dbReference>
<comment type="caution">
    <text evidence="1">The sequence shown here is derived from an EMBL/GenBank/DDBJ whole genome shotgun (WGS) entry which is preliminary data.</text>
</comment>
<gene>
    <name evidence="1" type="ORF">BS329_30605</name>
</gene>